<reference evidence="6" key="1">
    <citation type="submission" date="2023-05" db="EMBL/GenBank/DDBJ databases">
        <title>Limnohabitans sp. strain HM2-2 Genome sequencing and assembly.</title>
        <authorList>
            <person name="Jung Y."/>
        </authorList>
    </citation>
    <scope>NUCLEOTIDE SEQUENCE</scope>
    <source>
        <strain evidence="6">HM2-2</strain>
    </source>
</reference>
<sequence>MKDDDNMMDKNHTPSRRAWLGAAGATAGLVGAGLAWWRLSPQSAGPVAQHAFWAESFEDPSGMSLSMQDFKGNPLLVNFWATWCPPCVEELPLLDRFWRENAAKKAEILALAIDQPSAVKKFLLRQPLGFPVGLAGFAGTELAKSLGNAAGGLPFSVFFNADGTIWRQKLGQLTPEDLAKWQGSWPKA</sequence>
<evidence type="ECO:0000313" key="7">
    <source>
        <dbReference type="Proteomes" id="UP001431902"/>
    </source>
</evidence>
<dbReference type="Gene3D" id="3.40.30.10">
    <property type="entry name" value="Glutaredoxin"/>
    <property type="match status" value="1"/>
</dbReference>
<protein>
    <submittedName>
        <fullName evidence="6">TlpA disulfide reductase family protein</fullName>
    </submittedName>
</protein>
<keyword evidence="4" id="KW-0812">Transmembrane</keyword>
<dbReference type="InterPro" id="IPR050553">
    <property type="entry name" value="Thioredoxin_ResA/DsbE_sf"/>
</dbReference>
<evidence type="ECO:0000256" key="3">
    <source>
        <dbReference type="ARBA" id="ARBA00023284"/>
    </source>
</evidence>
<dbReference type="InterPro" id="IPR017937">
    <property type="entry name" value="Thioredoxin_CS"/>
</dbReference>
<dbReference type="PROSITE" id="PS51318">
    <property type="entry name" value="TAT"/>
    <property type="match status" value="1"/>
</dbReference>
<keyword evidence="3" id="KW-0676">Redox-active center</keyword>
<evidence type="ECO:0000313" key="6">
    <source>
        <dbReference type="EMBL" id="MDI9234001.1"/>
    </source>
</evidence>
<evidence type="ECO:0000256" key="4">
    <source>
        <dbReference type="SAM" id="Phobius"/>
    </source>
</evidence>
<proteinExistence type="predicted"/>
<name>A0ABT6X7G7_9BURK</name>
<dbReference type="EMBL" id="JASGBH010000006">
    <property type="protein sequence ID" value="MDI9234001.1"/>
    <property type="molecule type" value="Genomic_DNA"/>
</dbReference>
<comment type="subcellular location">
    <subcellularLocation>
        <location evidence="1">Cell envelope</location>
    </subcellularLocation>
</comment>
<dbReference type="Proteomes" id="UP001431902">
    <property type="component" value="Unassembled WGS sequence"/>
</dbReference>
<dbReference type="PROSITE" id="PS00194">
    <property type="entry name" value="THIOREDOXIN_1"/>
    <property type="match status" value="1"/>
</dbReference>
<dbReference type="RefSeq" id="WP_283224390.1">
    <property type="nucleotide sequence ID" value="NZ_JASGBH010000006.1"/>
</dbReference>
<dbReference type="InterPro" id="IPR013766">
    <property type="entry name" value="Thioredoxin_domain"/>
</dbReference>
<dbReference type="Pfam" id="PF08534">
    <property type="entry name" value="Redoxin"/>
    <property type="match status" value="1"/>
</dbReference>
<feature type="transmembrane region" description="Helical" evidence="4">
    <location>
        <begin position="20"/>
        <end position="39"/>
    </location>
</feature>
<evidence type="ECO:0000256" key="2">
    <source>
        <dbReference type="ARBA" id="ARBA00022748"/>
    </source>
</evidence>
<comment type="caution">
    <text evidence="6">The sequence shown here is derived from an EMBL/GenBank/DDBJ whole genome shotgun (WGS) entry which is preliminary data.</text>
</comment>
<dbReference type="InterPro" id="IPR006311">
    <property type="entry name" value="TAT_signal"/>
</dbReference>
<dbReference type="InterPro" id="IPR036249">
    <property type="entry name" value="Thioredoxin-like_sf"/>
</dbReference>
<evidence type="ECO:0000256" key="1">
    <source>
        <dbReference type="ARBA" id="ARBA00004196"/>
    </source>
</evidence>
<evidence type="ECO:0000259" key="5">
    <source>
        <dbReference type="PROSITE" id="PS51352"/>
    </source>
</evidence>
<keyword evidence="7" id="KW-1185">Reference proteome</keyword>
<gene>
    <name evidence="6" type="ORF">QLQ16_09145</name>
</gene>
<dbReference type="PROSITE" id="PS51352">
    <property type="entry name" value="THIOREDOXIN_2"/>
    <property type="match status" value="1"/>
</dbReference>
<organism evidence="6 7">
    <name type="scientific">Limnohabitans lacus</name>
    <dbReference type="NCBI Taxonomy" id="3045173"/>
    <lineage>
        <taxon>Bacteria</taxon>
        <taxon>Pseudomonadati</taxon>
        <taxon>Pseudomonadota</taxon>
        <taxon>Betaproteobacteria</taxon>
        <taxon>Burkholderiales</taxon>
        <taxon>Comamonadaceae</taxon>
        <taxon>Limnohabitans</taxon>
    </lineage>
</organism>
<feature type="domain" description="Thioredoxin" evidence="5">
    <location>
        <begin position="28"/>
        <end position="187"/>
    </location>
</feature>
<accession>A0ABT6X7G7</accession>
<dbReference type="SUPFAM" id="SSF52833">
    <property type="entry name" value="Thioredoxin-like"/>
    <property type="match status" value="1"/>
</dbReference>
<keyword evidence="4" id="KW-0472">Membrane</keyword>
<dbReference type="CDD" id="cd02966">
    <property type="entry name" value="TlpA_like_family"/>
    <property type="match status" value="1"/>
</dbReference>
<dbReference type="InterPro" id="IPR013740">
    <property type="entry name" value="Redoxin"/>
</dbReference>
<keyword evidence="4" id="KW-1133">Transmembrane helix</keyword>
<dbReference type="PANTHER" id="PTHR42852:SF13">
    <property type="entry name" value="PROTEIN DIPZ"/>
    <property type="match status" value="1"/>
</dbReference>
<dbReference type="PANTHER" id="PTHR42852">
    <property type="entry name" value="THIOL:DISULFIDE INTERCHANGE PROTEIN DSBE"/>
    <property type="match status" value="1"/>
</dbReference>
<keyword evidence="2" id="KW-0201">Cytochrome c-type biogenesis</keyword>